<dbReference type="RefSeq" id="XP_029231144.1">
    <property type="nucleotide sequence ID" value="XM_029368760.1"/>
</dbReference>
<dbReference type="SUPFAM" id="SSF56276">
    <property type="entry name" value="S-adenosylmethionine decarboxylase"/>
    <property type="match status" value="1"/>
</dbReference>
<keyword evidence="4" id="KW-0620">Polyamine biosynthesis</keyword>
<protein>
    <submittedName>
        <fullName evidence="5">S-adenosylmethionine decarboxylase proenzyme</fullName>
        <ecNumber evidence="5">4.1.1.50</ecNumber>
    </submittedName>
</protein>
<dbReference type="GO" id="GO:0006597">
    <property type="term" value="P:spermine biosynthetic process"/>
    <property type="evidence" value="ECO:0007669"/>
    <property type="project" value="TreeGrafter"/>
</dbReference>
<organism evidence="5 6">
    <name type="scientific">Trypanosoma conorhini</name>
    <dbReference type="NCBI Taxonomy" id="83891"/>
    <lineage>
        <taxon>Eukaryota</taxon>
        <taxon>Discoba</taxon>
        <taxon>Euglenozoa</taxon>
        <taxon>Kinetoplastea</taxon>
        <taxon>Metakinetoplastina</taxon>
        <taxon>Trypanosomatida</taxon>
        <taxon>Trypanosomatidae</taxon>
        <taxon>Trypanosoma</taxon>
    </lineage>
</organism>
<dbReference type="Pfam" id="PF01536">
    <property type="entry name" value="SAM_decarbox"/>
    <property type="match status" value="1"/>
</dbReference>
<evidence type="ECO:0000256" key="1">
    <source>
        <dbReference type="ARBA" id="ARBA00004911"/>
    </source>
</evidence>
<dbReference type="Gene3D" id="3.60.90.10">
    <property type="entry name" value="S-adenosylmethionine decarboxylase"/>
    <property type="match status" value="2"/>
</dbReference>
<keyword evidence="5" id="KW-0456">Lyase</keyword>
<dbReference type="EMBL" id="MKKU01000065">
    <property type="protein sequence ID" value="RNF25938.1"/>
    <property type="molecule type" value="Genomic_DNA"/>
</dbReference>
<dbReference type="PANTHER" id="PTHR11570:SF2">
    <property type="entry name" value="DECARBOXYLASE PROENZYME-LIKE, PUTATIVE-RELATED"/>
    <property type="match status" value="1"/>
</dbReference>
<evidence type="ECO:0000313" key="6">
    <source>
        <dbReference type="Proteomes" id="UP000284403"/>
    </source>
</evidence>
<dbReference type="GO" id="GO:0008295">
    <property type="term" value="P:spermidine biosynthetic process"/>
    <property type="evidence" value="ECO:0007669"/>
    <property type="project" value="UniProtKB-KW"/>
</dbReference>
<dbReference type="EC" id="4.1.1.50" evidence="5"/>
<dbReference type="InterPro" id="IPR016067">
    <property type="entry name" value="S-AdoMet_deCO2ase_core"/>
</dbReference>
<accession>A0A422Q7K1</accession>
<dbReference type="GO" id="GO:0005829">
    <property type="term" value="C:cytosol"/>
    <property type="evidence" value="ECO:0007669"/>
    <property type="project" value="TreeGrafter"/>
</dbReference>
<gene>
    <name evidence="5" type="ORF">Tco025E_01824</name>
</gene>
<comment type="pathway">
    <text evidence="1">Amine and polyamine biosynthesis; S-adenosylmethioninamine biosynthesis; S-adenosylmethioninamine from S-adenosyl-L-methionine: step 1/1.</text>
</comment>
<keyword evidence="3" id="KW-0745">Spermidine biosynthesis</keyword>
<dbReference type="OrthoDB" id="269766at2759"/>
<evidence type="ECO:0000256" key="3">
    <source>
        <dbReference type="ARBA" id="ARBA00023066"/>
    </source>
</evidence>
<comment type="caution">
    <text evidence="5">The sequence shown here is derived from an EMBL/GenBank/DDBJ whole genome shotgun (WGS) entry which is preliminary data.</text>
</comment>
<dbReference type="AlphaFoldDB" id="A0A422Q7K1"/>
<evidence type="ECO:0000256" key="4">
    <source>
        <dbReference type="ARBA" id="ARBA00023115"/>
    </source>
</evidence>
<dbReference type="GeneID" id="40315435"/>
<name>A0A422Q7K1_9TRYP</name>
<keyword evidence="6" id="KW-1185">Reference proteome</keyword>
<reference evidence="5 6" key="1">
    <citation type="journal article" date="2018" name="BMC Genomics">
        <title>Genomic comparison of Trypanosoma conorhini and Trypanosoma rangeli to Trypanosoma cruzi strains of high and low virulence.</title>
        <authorList>
            <person name="Bradwell K.R."/>
            <person name="Koparde V.N."/>
            <person name="Matveyev A.V."/>
            <person name="Serrano M.G."/>
            <person name="Alves J.M."/>
            <person name="Parikh H."/>
            <person name="Huang B."/>
            <person name="Lee V."/>
            <person name="Espinosa-Alvarez O."/>
            <person name="Ortiz P.A."/>
            <person name="Costa-Martins A.G."/>
            <person name="Teixeira M.M."/>
            <person name="Buck G.A."/>
        </authorList>
    </citation>
    <scope>NUCLEOTIDE SEQUENCE [LARGE SCALE GENOMIC DNA]</scope>
    <source>
        <strain evidence="5 6">025E</strain>
    </source>
</reference>
<comment type="similarity">
    <text evidence="2">Belongs to the eukaryotic AdoMetDC family.</text>
</comment>
<sequence length="328" mass="36456">MEMVESLWPAAREEVPESVQALMAMWGGFEAPRSANDCGIEKRLELDFRGVIVPSGVAVADLESVMSHAGELLERQSVDKGLISLFFSNSTLQLTENQVLVTSSSSVLLHVILGPLLDLLRNHAIVVEWASFMRMNTTSPWSSLCEMSEIMAQEYAELKSAFPSGHPYLTGPLDSDHFFYFVYDAIQRNVAGAPPEEDEQINIYMYNVKTDGSDDGSGALKNLRQVIPLSATHYEKLRVSTDGVSHPFASFETNAVLTTAKKAELVRGLLEKFCPDRVTMVVLQDRCSPPAERDNFFNAVKGYTIMNRATNHFGQGYAFHQTSYVRAE</sequence>
<evidence type="ECO:0000313" key="5">
    <source>
        <dbReference type="EMBL" id="RNF25938.1"/>
    </source>
</evidence>
<evidence type="ECO:0000256" key="2">
    <source>
        <dbReference type="ARBA" id="ARBA00008466"/>
    </source>
</evidence>
<dbReference type="GO" id="GO:0004014">
    <property type="term" value="F:adenosylmethionine decarboxylase activity"/>
    <property type="evidence" value="ECO:0007669"/>
    <property type="project" value="UniProtKB-EC"/>
</dbReference>
<dbReference type="Proteomes" id="UP000284403">
    <property type="component" value="Unassembled WGS sequence"/>
</dbReference>
<dbReference type="PANTHER" id="PTHR11570">
    <property type="entry name" value="S-ADENOSYLMETHIONINE DECARBOXYLASE"/>
    <property type="match status" value="1"/>
</dbReference>
<dbReference type="InterPro" id="IPR048283">
    <property type="entry name" value="AdoMetDC-like"/>
</dbReference>
<proteinExistence type="inferred from homology"/>
<dbReference type="UniPathway" id="UPA00331">
    <property type="reaction ID" value="UER00451"/>
</dbReference>